<name>A0A1H2P9M2_PSEVA</name>
<dbReference type="PANTHER" id="PTHR43581:SF2">
    <property type="entry name" value="EXCINUCLEASE ATPASE SUBUNIT"/>
    <property type="match status" value="1"/>
</dbReference>
<dbReference type="OrthoDB" id="9815944at2"/>
<accession>A0A1H2P9M2</accession>
<dbReference type="STRING" id="95300.SAMN05216558_4422"/>
<dbReference type="InterPro" id="IPR041685">
    <property type="entry name" value="AAA_GajA/Old/RecF-like"/>
</dbReference>
<feature type="domain" description="Endonuclease GajA/Old nuclease/RecF-like AAA" evidence="1">
    <location>
        <begin position="1"/>
        <end position="50"/>
    </location>
</feature>
<dbReference type="InterPro" id="IPR027417">
    <property type="entry name" value="P-loop_NTPase"/>
</dbReference>
<keyword evidence="4" id="KW-1185">Reference proteome</keyword>
<evidence type="ECO:0000259" key="2">
    <source>
        <dbReference type="Pfam" id="PF13304"/>
    </source>
</evidence>
<dbReference type="Pfam" id="PF13304">
    <property type="entry name" value="AAA_21"/>
    <property type="match status" value="1"/>
</dbReference>
<organism evidence="3 4">
    <name type="scientific">Pseudomonas vancouverensis</name>
    <dbReference type="NCBI Taxonomy" id="95300"/>
    <lineage>
        <taxon>Bacteria</taxon>
        <taxon>Pseudomonadati</taxon>
        <taxon>Pseudomonadota</taxon>
        <taxon>Gammaproteobacteria</taxon>
        <taxon>Pseudomonadales</taxon>
        <taxon>Pseudomonadaceae</taxon>
        <taxon>Pseudomonas</taxon>
    </lineage>
</organism>
<dbReference type="Gene3D" id="3.40.50.300">
    <property type="entry name" value="P-loop containing nucleotide triphosphate hydrolases"/>
    <property type="match status" value="2"/>
</dbReference>
<reference evidence="4" key="1">
    <citation type="journal article" date="2019" name="bioRxiv">
        <title>Bacterially produced spermidine induces plant systemic susceptibility to pathogens.</title>
        <authorList>
            <person name="Melnyk R.A."/>
            <person name="Beskrovnaya P.A."/>
            <person name="Liu Z."/>
            <person name="Song Y."/>
            <person name="Haney C.H."/>
        </authorList>
    </citation>
    <scope>NUCLEOTIDE SEQUENCE [LARGE SCALE GENOMIC DNA]</scope>
    <source>
        <strain evidence="4">Dha-51</strain>
    </source>
</reference>
<proteinExistence type="predicted"/>
<dbReference type="SUPFAM" id="SSF52540">
    <property type="entry name" value="P-loop containing nucleoside triphosphate hydrolases"/>
    <property type="match status" value="1"/>
</dbReference>
<dbReference type="AlphaFoldDB" id="A0A1H2P9M2"/>
<feature type="domain" description="ATPase AAA-type core" evidence="2">
    <location>
        <begin position="280"/>
        <end position="383"/>
    </location>
</feature>
<dbReference type="Pfam" id="PF13175">
    <property type="entry name" value="AAA_15"/>
    <property type="match status" value="1"/>
</dbReference>
<sequence>MKLKELTIPNHKGFVDFTITFDNKSPITTVIGRNGVGKSNLIEIIVCIYRAIDLGESTDFSYTLAYECRGHDIKIIFDVENKLNNLVMIDGGKKSFAFLKSYANEYLPLNIFTYYSGTNERVEQLFVKHQTRFYEALTKGDNQLIRRFFYCRDVHSFFVLLAFLVDDDPSCKELLEQLNIASLDSVLFCLKKPYWYKGKPSEVMREEGDPRFWYSRGVVKEFLDNLWRYAVAPIDNTERKTVDFRGRSETQDRLYLFLSDDSALKGLASEYPDATSLFKNIESTYIADLLEYVQVTVTLIDGKKLTFSALSEGERQLLTVLGLMKFTRGDESLFLLDEPDTHLNPRWKLSYFDQIEKILDHEIEGSNLNAWQTSQVVLTTHDPIMLTSLYAEQIRVLTESDDSGKQSETPTQDPINMGIEAIIQSDLYGIRTSLDNSIQELIDRRFEISKALDGVDNDSKKRKLLWQIHLINIELDEMGQSVSHPNPYFSRFAKAMSESEIFKKPNYTHEEYEAIQKLALSNLNKIMTEEGMK</sequence>
<protein>
    <submittedName>
        <fullName evidence="3">AAA family ATPase</fullName>
    </submittedName>
</protein>
<dbReference type="PANTHER" id="PTHR43581">
    <property type="entry name" value="ATP/GTP PHOSPHATASE"/>
    <property type="match status" value="1"/>
</dbReference>
<comment type="caution">
    <text evidence="3">The sequence shown here is derived from an EMBL/GenBank/DDBJ whole genome shotgun (WGS) entry which is preliminary data.</text>
</comment>
<dbReference type="RefSeq" id="WP_093226824.1">
    <property type="nucleotide sequence ID" value="NZ_LT629803.1"/>
</dbReference>
<dbReference type="InterPro" id="IPR003959">
    <property type="entry name" value="ATPase_AAA_core"/>
</dbReference>
<dbReference type="GO" id="GO:0005524">
    <property type="term" value="F:ATP binding"/>
    <property type="evidence" value="ECO:0007669"/>
    <property type="project" value="InterPro"/>
</dbReference>
<dbReference type="Proteomes" id="UP000295254">
    <property type="component" value="Unassembled WGS sequence"/>
</dbReference>
<dbReference type="InterPro" id="IPR051396">
    <property type="entry name" value="Bact_Antivir_Def_Nuclease"/>
</dbReference>
<dbReference type="GO" id="GO:0016887">
    <property type="term" value="F:ATP hydrolysis activity"/>
    <property type="evidence" value="ECO:0007669"/>
    <property type="project" value="InterPro"/>
</dbReference>
<dbReference type="EMBL" id="RRZK01000029">
    <property type="protein sequence ID" value="TDB58740.1"/>
    <property type="molecule type" value="Genomic_DNA"/>
</dbReference>
<evidence type="ECO:0000313" key="3">
    <source>
        <dbReference type="EMBL" id="TDB58740.1"/>
    </source>
</evidence>
<gene>
    <name evidence="3" type="ORF">EIY72_20765</name>
</gene>
<evidence type="ECO:0000313" key="4">
    <source>
        <dbReference type="Proteomes" id="UP000295254"/>
    </source>
</evidence>
<evidence type="ECO:0000259" key="1">
    <source>
        <dbReference type="Pfam" id="PF13175"/>
    </source>
</evidence>